<evidence type="ECO:0000313" key="2">
    <source>
        <dbReference type="EMBL" id="GGM05452.1"/>
    </source>
</evidence>
<name>A0A917T1A7_9ACTN</name>
<dbReference type="PROSITE" id="PS51462">
    <property type="entry name" value="NUDIX"/>
    <property type="match status" value="1"/>
</dbReference>
<dbReference type="InterPro" id="IPR050662">
    <property type="entry name" value="Sec-metab_biosynth-thioest"/>
</dbReference>
<dbReference type="SUPFAM" id="SSF56281">
    <property type="entry name" value="Metallo-hydrolase/oxidoreductase"/>
    <property type="match status" value="1"/>
</dbReference>
<dbReference type="Gene3D" id="3.60.15.10">
    <property type="entry name" value="Ribonuclease Z/Hydroxyacylglutathione hydrolase-like"/>
    <property type="match status" value="1"/>
</dbReference>
<evidence type="ECO:0000313" key="3">
    <source>
        <dbReference type="Proteomes" id="UP000655208"/>
    </source>
</evidence>
<proteinExistence type="predicted"/>
<dbReference type="SUPFAM" id="SSF55811">
    <property type="entry name" value="Nudix"/>
    <property type="match status" value="1"/>
</dbReference>
<evidence type="ECO:0000259" key="1">
    <source>
        <dbReference type="PROSITE" id="PS51462"/>
    </source>
</evidence>
<gene>
    <name evidence="2" type="ORF">GCM10011594_27100</name>
</gene>
<dbReference type="InterPro" id="IPR036866">
    <property type="entry name" value="RibonucZ/Hydroxyglut_hydro"/>
</dbReference>
<feature type="domain" description="Nudix hydrolase" evidence="1">
    <location>
        <begin position="10"/>
        <end position="214"/>
    </location>
</feature>
<dbReference type="InterPro" id="IPR036388">
    <property type="entry name" value="WH-like_DNA-bd_sf"/>
</dbReference>
<comment type="caution">
    <text evidence="2">The sequence shown here is derived from an EMBL/GenBank/DDBJ whole genome shotgun (WGS) entry which is preliminary data.</text>
</comment>
<protein>
    <recommendedName>
        <fullName evidence="1">Nudix hydrolase domain-containing protein</fullName>
    </recommendedName>
</protein>
<dbReference type="CDD" id="cd18870">
    <property type="entry name" value="NUDIX_AcylCoAdiphos_Nudt19"/>
    <property type="match status" value="1"/>
</dbReference>
<dbReference type="InterPro" id="IPR015797">
    <property type="entry name" value="NUDIX_hydrolase-like_dom_sf"/>
</dbReference>
<dbReference type="Proteomes" id="UP000655208">
    <property type="component" value="Unassembled WGS sequence"/>
</dbReference>
<accession>A0A917T1A7</accession>
<dbReference type="Pfam" id="PF00753">
    <property type="entry name" value="Lactamase_B"/>
    <property type="match status" value="1"/>
</dbReference>
<dbReference type="RefSeq" id="WP_188942188.1">
    <property type="nucleotide sequence ID" value="NZ_BMNA01000004.1"/>
</dbReference>
<reference evidence="2" key="2">
    <citation type="submission" date="2020-09" db="EMBL/GenBank/DDBJ databases">
        <authorList>
            <person name="Sun Q."/>
            <person name="Zhou Y."/>
        </authorList>
    </citation>
    <scope>NUCLEOTIDE SEQUENCE</scope>
    <source>
        <strain evidence="2">CGMCC 4.7308</strain>
    </source>
</reference>
<dbReference type="AlphaFoldDB" id="A0A917T1A7"/>
<organism evidence="2 3">
    <name type="scientific">Nakamurella endophytica</name>
    <dbReference type="NCBI Taxonomy" id="1748367"/>
    <lineage>
        <taxon>Bacteria</taxon>
        <taxon>Bacillati</taxon>
        <taxon>Actinomycetota</taxon>
        <taxon>Actinomycetes</taxon>
        <taxon>Nakamurellales</taxon>
        <taxon>Nakamurellaceae</taxon>
        <taxon>Nakamurella</taxon>
    </lineage>
</organism>
<dbReference type="Gene3D" id="1.10.10.10">
    <property type="entry name" value="Winged helix-like DNA-binding domain superfamily/Winged helix DNA-binding domain"/>
    <property type="match status" value="1"/>
</dbReference>
<dbReference type="InterPro" id="IPR001279">
    <property type="entry name" value="Metallo-B-lactamas"/>
</dbReference>
<dbReference type="Gene3D" id="3.90.79.10">
    <property type="entry name" value="Nucleoside Triphosphate Pyrophosphohydrolase"/>
    <property type="match status" value="1"/>
</dbReference>
<sequence>MTPAGAPPDAVRPAATVVLTRDGSAGLEVFVLRRVPSMVFAPGTTVFPGGAVDPTDRLPVRRWAGPPPSWWRDALGAADAADAAALLVAAVRELFEETGVLLAGAAADGPVTGLPAGADAVRDGLATHRTGLPDVLAAAERWLRTDLLRPLARWITPPGPPRRYDTAFLLARLPAGQDARVLTTEADQGRWARPVDLLAEAASGGIRLLPPTRAVLLELAGTSSLADLLAVQRAVPVGPGAPDGDDGDGPVPPGARRVTALATRVLAPNPGPMTLDGTNSYLVRAPGAATAVVVDPGPDDAGHLDRLVEGAGGRIELVLITHRHPDHTAGVDDLVARTGAPVRAVDPAWCRRSDPLRHGELLQVAGTVIEVVATPGHTDDSACFLLPHDVLWPGGGATGADARAGSVLTGDTVLGRGTTVLAHPDGRVADYLASLDRLAALDAGPALPAHGPVLPDLAAACRRYARHRRERLDQVRAALDSLGPAADADAVVAAVYPDVDPAVRYAAVLSVQAQLEYLRA</sequence>
<reference evidence="2" key="1">
    <citation type="journal article" date="2014" name="Int. J. Syst. Evol. Microbiol.">
        <title>Complete genome sequence of Corynebacterium casei LMG S-19264T (=DSM 44701T), isolated from a smear-ripened cheese.</title>
        <authorList>
            <consortium name="US DOE Joint Genome Institute (JGI-PGF)"/>
            <person name="Walter F."/>
            <person name="Albersmeier A."/>
            <person name="Kalinowski J."/>
            <person name="Ruckert C."/>
        </authorList>
    </citation>
    <scope>NUCLEOTIDE SEQUENCE</scope>
    <source>
        <strain evidence="2">CGMCC 4.7308</strain>
    </source>
</reference>
<keyword evidence="3" id="KW-1185">Reference proteome</keyword>
<dbReference type="InterPro" id="IPR000086">
    <property type="entry name" value="NUDIX_hydrolase_dom"/>
</dbReference>
<dbReference type="CDD" id="cd16278">
    <property type="entry name" value="metallo-hydrolase-like_MBL-fold"/>
    <property type="match status" value="1"/>
</dbReference>
<dbReference type="EMBL" id="BMNA01000004">
    <property type="protein sequence ID" value="GGM05452.1"/>
    <property type="molecule type" value="Genomic_DNA"/>
</dbReference>
<dbReference type="PANTHER" id="PTHR23131">
    <property type="entry name" value="ENDORIBONUCLEASE LACTB2"/>
    <property type="match status" value="1"/>
</dbReference>
<dbReference type="SMART" id="SM00849">
    <property type="entry name" value="Lactamase_B"/>
    <property type="match status" value="1"/>
</dbReference>
<dbReference type="PANTHER" id="PTHR23131:SF0">
    <property type="entry name" value="ENDORIBONUCLEASE LACTB2"/>
    <property type="match status" value="1"/>
</dbReference>